<dbReference type="PATRIC" id="fig|1423719.4.peg.808"/>
<proteinExistence type="predicted"/>
<keyword evidence="1" id="KW-0472">Membrane</keyword>
<dbReference type="InterPro" id="IPR024515">
    <property type="entry name" value="DUF3397"/>
</dbReference>
<evidence type="ECO:0008006" key="4">
    <source>
        <dbReference type="Google" id="ProtNLM"/>
    </source>
</evidence>
<dbReference type="RefSeq" id="WP_057973865.1">
    <property type="nucleotide sequence ID" value="NZ_AZDI01000002.1"/>
</dbReference>
<evidence type="ECO:0000313" key="3">
    <source>
        <dbReference type="Proteomes" id="UP000051450"/>
    </source>
</evidence>
<keyword evidence="1" id="KW-1133">Transmembrane helix</keyword>
<dbReference type="STRING" id="1423719.FC66_GL000796"/>
<protein>
    <recommendedName>
        <fullName evidence="4">Transmembrane protein</fullName>
    </recommendedName>
</protein>
<dbReference type="OrthoDB" id="2299708at2"/>
<comment type="caution">
    <text evidence="2">The sequence shown here is derived from an EMBL/GenBank/DDBJ whole genome shotgun (WGS) entry which is preliminary data.</text>
</comment>
<sequence length="121" mass="14156">MKLFTFFGTWVGSIILVVGFVLILTLLKRILRKHWPKWLQVVDFLPPLLLLLTHILSLHGFGLTVAPFLILAWCLIGIASALMYAYRDGELIYAKFFKTIWKITDIYMIIWYLIILILLLF</sequence>
<dbReference type="Proteomes" id="UP000051450">
    <property type="component" value="Unassembled WGS sequence"/>
</dbReference>
<evidence type="ECO:0000313" key="2">
    <source>
        <dbReference type="EMBL" id="KRK46293.1"/>
    </source>
</evidence>
<feature type="transmembrane region" description="Helical" evidence="1">
    <location>
        <begin position="99"/>
        <end position="120"/>
    </location>
</feature>
<organism evidence="2 3">
    <name type="scientific">Dellaglioa algida DSM 15638</name>
    <dbReference type="NCBI Taxonomy" id="1423719"/>
    <lineage>
        <taxon>Bacteria</taxon>
        <taxon>Bacillati</taxon>
        <taxon>Bacillota</taxon>
        <taxon>Bacilli</taxon>
        <taxon>Lactobacillales</taxon>
        <taxon>Lactobacillaceae</taxon>
        <taxon>Dellaglioa</taxon>
    </lineage>
</organism>
<evidence type="ECO:0000256" key="1">
    <source>
        <dbReference type="SAM" id="Phobius"/>
    </source>
</evidence>
<keyword evidence="3" id="KW-1185">Reference proteome</keyword>
<dbReference type="GeneID" id="83548435"/>
<feature type="transmembrane region" description="Helical" evidence="1">
    <location>
        <begin position="65"/>
        <end position="87"/>
    </location>
</feature>
<accession>A0A0R1HIA0</accession>
<dbReference type="AlphaFoldDB" id="A0A0R1HIA0"/>
<dbReference type="EMBL" id="AZDI01000002">
    <property type="protein sequence ID" value="KRK46293.1"/>
    <property type="molecule type" value="Genomic_DNA"/>
</dbReference>
<feature type="transmembrane region" description="Helical" evidence="1">
    <location>
        <begin position="6"/>
        <end position="27"/>
    </location>
</feature>
<gene>
    <name evidence="2" type="ORF">FC66_GL000796</name>
</gene>
<feature type="transmembrane region" description="Helical" evidence="1">
    <location>
        <begin position="39"/>
        <end position="59"/>
    </location>
</feature>
<keyword evidence="1" id="KW-0812">Transmembrane</keyword>
<dbReference type="Pfam" id="PF11877">
    <property type="entry name" value="DUF3397"/>
    <property type="match status" value="1"/>
</dbReference>
<reference evidence="2 3" key="1">
    <citation type="journal article" date="2015" name="Genome Announc.">
        <title>Expanding the biotechnology potential of lactobacilli through comparative genomics of 213 strains and associated genera.</title>
        <authorList>
            <person name="Sun Z."/>
            <person name="Harris H.M."/>
            <person name="McCann A."/>
            <person name="Guo C."/>
            <person name="Argimon S."/>
            <person name="Zhang W."/>
            <person name="Yang X."/>
            <person name="Jeffery I.B."/>
            <person name="Cooney J.C."/>
            <person name="Kagawa T.F."/>
            <person name="Liu W."/>
            <person name="Song Y."/>
            <person name="Salvetti E."/>
            <person name="Wrobel A."/>
            <person name="Rasinkangas P."/>
            <person name="Parkhill J."/>
            <person name="Rea M.C."/>
            <person name="O'Sullivan O."/>
            <person name="Ritari J."/>
            <person name="Douillard F.P."/>
            <person name="Paul Ross R."/>
            <person name="Yang R."/>
            <person name="Briner A.E."/>
            <person name="Felis G.E."/>
            <person name="de Vos W.M."/>
            <person name="Barrangou R."/>
            <person name="Klaenhammer T.R."/>
            <person name="Caufield P.W."/>
            <person name="Cui Y."/>
            <person name="Zhang H."/>
            <person name="O'Toole P.W."/>
        </authorList>
    </citation>
    <scope>NUCLEOTIDE SEQUENCE [LARGE SCALE GENOMIC DNA]</scope>
    <source>
        <strain evidence="2 3">DSM 15638</strain>
    </source>
</reference>
<name>A0A0R1HIA0_9LACO</name>